<dbReference type="PROSITE" id="PS51186">
    <property type="entry name" value="GNAT"/>
    <property type="match status" value="1"/>
</dbReference>
<sequence>MPELTRIRHCEEITFNSWPALATLYVDGWLARFANGVTGRSNSLNALCPGGRPLDDILAAAAPAYAARHLPMMLRLTPLCPPGTREAVIAKGWRIEKESHVFGCDVTRPVIDPAVIMSSVSTADWRNAYQQANPRFDAAGMETLANMHAALVPRASFAKLVEEGENRALGMAVVERETVSLHEIATLGAARGRGLGKRLVSSLLAWGAAHGAKEAILQVQADNTPAIRLYRSLGFTRLYDYCYAVAP</sequence>
<dbReference type="PANTHER" id="PTHR43420:SF12">
    <property type="entry name" value="N-ACETYLTRANSFERASE DOMAIN-CONTAINING PROTEIN"/>
    <property type="match status" value="1"/>
</dbReference>
<dbReference type="STRING" id="1827387.A4S15_06860"/>
<proteinExistence type="predicted"/>
<evidence type="ECO:0000259" key="3">
    <source>
        <dbReference type="PROSITE" id="PS51186"/>
    </source>
</evidence>
<dbReference type="AlphaFoldDB" id="A0A1W9HZ09"/>
<name>A0A1W9HZ09_9HYPH</name>
<organism evidence="4 5">
    <name type="scientific">Candidatus Raskinella chloraquaticus</name>
    <dbReference type="NCBI Taxonomy" id="1951219"/>
    <lineage>
        <taxon>Bacteria</taxon>
        <taxon>Pseudomonadati</taxon>
        <taxon>Pseudomonadota</taxon>
        <taxon>Alphaproteobacteria</taxon>
        <taxon>Hyphomicrobiales</taxon>
        <taxon>Phreatobacteraceae</taxon>
        <taxon>Candidatus Raskinella</taxon>
    </lineage>
</organism>
<dbReference type="Proteomes" id="UP000192872">
    <property type="component" value="Unassembled WGS sequence"/>
</dbReference>
<dbReference type="CDD" id="cd04301">
    <property type="entry name" value="NAT_SF"/>
    <property type="match status" value="1"/>
</dbReference>
<dbReference type="GO" id="GO:0016747">
    <property type="term" value="F:acyltransferase activity, transferring groups other than amino-acyl groups"/>
    <property type="evidence" value="ECO:0007669"/>
    <property type="project" value="InterPro"/>
</dbReference>
<evidence type="ECO:0000256" key="1">
    <source>
        <dbReference type="ARBA" id="ARBA00022679"/>
    </source>
</evidence>
<dbReference type="RefSeq" id="WP_376801715.1">
    <property type="nucleotide sequence ID" value="NZ_DBNB01000020.1"/>
</dbReference>
<dbReference type="PANTHER" id="PTHR43420">
    <property type="entry name" value="ACETYLTRANSFERASE"/>
    <property type="match status" value="1"/>
</dbReference>
<dbReference type="InterPro" id="IPR056935">
    <property type="entry name" value="Rv0428c-like_C"/>
</dbReference>
<reference evidence="4 5" key="1">
    <citation type="journal article" date="2017" name="Water Res.">
        <title>Comammox in drinking water systems.</title>
        <authorList>
            <person name="Wang Y."/>
            <person name="Ma L."/>
            <person name="Mao Y."/>
            <person name="Jiang X."/>
            <person name="Xia Y."/>
            <person name="Yu K."/>
            <person name="Li B."/>
            <person name="Zhang T."/>
        </authorList>
    </citation>
    <scope>NUCLEOTIDE SEQUENCE [LARGE SCALE GENOMIC DNA]</scope>
    <source>
        <strain evidence="4">SG_bin8</strain>
    </source>
</reference>
<dbReference type="InterPro" id="IPR016181">
    <property type="entry name" value="Acyl_CoA_acyltransferase"/>
</dbReference>
<dbReference type="SUPFAM" id="SSF55729">
    <property type="entry name" value="Acyl-CoA N-acyltransferases (Nat)"/>
    <property type="match status" value="1"/>
</dbReference>
<evidence type="ECO:0000313" key="5">
    <source>
        <dbReference type="Proteomes" id="UP000192872"/>
    </source>
</evidence>
<keyword evidence="2" id="KW-0012">Acyltransferase</keyword>
<dbReference type="InterPro" id="IPR000182">
    <property type="entry name" value="GNAT_dom"/>
</dbReference>
<gene>
    <name evidence="4" type="ORF">A4S15_06860</name>
</gene>
<accession>A0A1W9HZ09</accession>
<keyword evidence="1" id="KW-0808">Transferase</keyword>
<protein>
    <recommendedName>
        <fullName evidence="3">N-acetyltransferase domain-containing protein</fullName>
    </recommendedName>
</protein>
<comment type="caution">
    <text evidence="4">The sequence shown here is derived from an EMBL/GenBank/DDBJ whole genome shotgun (WGS) entry which is preliminary data.</text>
</comment>
<dbReference type="Gene3D" id="3.40.630.30">
    <property type="match status" value="1"/>
</dbReference>
<dbReference type="InterPro" id="IPR050680">
    <property type="entry name" value="YpeA/RimI_acetyltransf"/>
</dbReference>
<feature type="domain" description="N-acetyltransferase" evidence="3">
    <location>
        <begin position="115"/>
        <end position="247"/>
    </location>
</feature>
<evidence type="ECO:0000313" key="4">
    <source>
        <dbReference type="EMBL" id="OQW52552.1"/>
    </source>
</evidence>
<dbReference type="EMBL" id="LWDL01000012">
    <property type="protein sequence ID" value="OQW52552.1"/>
    <property type="molecule type" value="Genomic_DNA"/>
</dbReference>
<evidence type="ECO:0000256" key="2">
    <source>
        <dbReference type="ARBA" id="ARBA00023315"/>
    </source>
</evidence>
<dbReference type="Pfam" id="PF24553">
    <property type="entry name" value="Rv0428c_C"/>
    <property type="match status" value="1"/>
</dbReference>